<dbReference type="InterPro" id="IPR006016">
    <property type="entry name" value="UspA"/>
</dbReference>
<dbReference type="CDD" id="cd00293">
    <property type="entry name" value="USP-like"/>
    <property type="match status" value="1"/>
</dbReference>
<accession>A0ABW6AKZ7</accession>
<evidence type="ECO:0000259" key="1">
    <source>
        <dbReference type="Pfam" id="PF00582"/>
    </source>
</evidence>
<dbReference type="RefSeq" id="WP_381502571.1">
    <property type="nucleotide sequence ID" value="NZ_JBHUOM010000012.1"/>
</dbReference>
<sequence length="289" mass="31900">MKKILLLTDFSEASRNALSFARSFFSDTVVDFHLLCANVAEIDEPGTPDTTARPTPTSNAGQLHNVVTALRREATNDWHTFRSSSWPGEALDAVEQAVKAEGYDFVVIGPQSDETDELFGNSAITLVRRLRANVLVVPGDARPQPVHQIVLAADFANLKNSKLLGPLKELVILKGATLTLLTIDTPNKDIIRIEREARIRQFLHPIVPSIVRMQSPSAKRGIDAYLTAHPVDLLVTIPKYNDRSETLTSSRVTRLRAFAPAVPLLTLYDDGGNDRPQPINDLTNEEYAL</sequence>
<organism evidence="2 3">
    <name type="scientific">Spirosoma flavum</name>
    <dbReference type="NCBI Taxonomy" id="2048557"/>
    <lineage>
        <taxon>Bacteria</taxon>
        <taxon>Pseudomonadati</taxon>
        <taxon>Bacteroidota</taxon>
        <taxon>Cytophagia</taxon>
        <taxon>Cytophagales</taxon>
        <taxon>Cytophagaceae</taxon>
        <taxon>Spirosoma</taxon>
    </lineage>
</organism>
<evidence type="ECO:0000313" key="3">
    <source>
        <dbReference type="Proteomes" id="UP001597512"/>
    </source>
</evidence>
<keyword evidence="3" id="KW-1185">Reference proteome</keyword>
<dbReference type="Proteomes" id="UP001597512">
    <property type="component" value="Unassembled WGS sequence"/>
</dbReference>
<dbReference type="SUPFAM" id="SSF52402">
    <property type="entry name" value="Adenine nucleotide alpha hydrolases-like"/>
    <property type="match status" value="1"/>
</dbReference>
<protein>
    <submittedName>
        <fullName evidence="2">Universal stress protein</fullName>
    </submittedName>
</protein>
<reference evidence="3" key="1">
    <citation type="journal article" date="2019" name="Int. J. Syst. Evol. Microbiol.">
        <title>The Global Catalogue of Microorganisms (GCM) 10K type strain sequencing project: providing services to taxonomists for standard genome sequencing and annotation.</title>
        <authorList>
            <consortium name="The Broad Institute Genomics Platform"/>
            <consortium name="The Broad Institute Genome Sequencing Center for Infectious Disease"/>
            <person name="Wu L."/>
            <person name="Ma J."/>
        </authorList>
    </citation>
    <scope>NUCLEOTIDE SEQUENCE [LARGE SCALE GENOMIC DNA]</scope>
    <source>
        <strain evidence="3">KCTC 52490</strain>
    </source>
</reference>
<dbReference type="Pfam" id="PF00582">
    <property type="entry name" value="Usp"/>
    <property type="match status" value="1"/>
</dbReference>
<evidence type="ECO:0000313" key="2">
    <source>
        <dbReference type="EMBL" id="MFD2935167.1"/>
    </source>
</evidence>
<comment type="caution">
    <text evidence="2">The sequence shown here is derived from an EMBL/GenBank/DDBJ whole genome shotgun (WGS) entry which is preliminary data.</text>
</comment>
<dbReference type="EMBL" id="JBHUOM010000012">
    <property type="protein sequence ID" value="MFD2935167.1"/>
    <property type="molecule type" value="Genomic_DNA"/>
</dbReference>
<gene>
    <name evidence="2" type="ORF">ACFS25_15350</name>
</gene>
<feature type="domain" description="UspA" evidence="1">
    <location>
        <begin position="1"/>
        <end position="138"/>
    </location>
</feature>
<proteinExistence type="predicted"/>
<name>A0ABW6AKZ7_9BACT</name>
<dbReference type="Gene3D" id="3.40.50.12370">
    <property type="match status" value="1"/>
</dbReference>